<dbReference type="AlphaFoldDB" id="K0RH29"/>
<name>K0RH29_THAOC</name>
<sequence length="225" mass="24500">MNPIPPSSTTGEDRACRIRNEVINKITGDNALLINCDVEQNVREIRAIIVTNEEVMQRCSSNSRRKVNSPRAGLIASPFGPPVETYFRRSYEDIVVKSKYKPTPAAVSQGKRGFNAGGSSGPTFSSFGAAAAVSQPTGLFPLGSQPTSTSGSQPTSGPSPYQGLFAPGEMATGQKERKEERKRVEYSVKFELTQDYSEKTFNMSLLSNCRATSMASFPRTPHHPM</sequence>
<dbReference type="Proteomes" id="UP000266841">
    <property type="component" value="Unassembled WGS sequence"/>
</dbReference>
<protein>
    <submittedName>
        <fullName evidence="2">Uncharacterized protein</fullName>
    </submittedName>
</protein>
<dbReference type="EMBL" id="AGNL01041378">
    <property type="protein sequence ID" value="EJK51599.1"/>
    <property type="molecule type" value="Genomic_DNA"/>
</dbReference>
<evidence type="ECO:0000313" key="2">
    <source>
        <dbReference type="EMBL" id="EJK51599.1"/>
    </source>
</evidence>
<feature type="compositionally biased region" description="Low complexity" evidence="1">
    <location>
        <begin position="143"/>
        <end position="163"/>
    </location>
</feature>
<feature type="non-terminal residue" evidence="2">
    <location>
        <position position="225"/>
    </location>
</feature>
<keyword evidence="3" id="KW-1185">Reference proteome</keyword>
<organism evidence="2 3">
    <name type="scientific">Thalassiosira oceanica</name>
    <name type="common">Marine diatom</name>
    <dbReference type="NCBI Taxonomy" id="159749"/>
    <lineage>
        <taxon>Eukaryota</taxon>
        <taxon>Sar</taxon>
        <taxon>Stramenopiles</taxon>
        <taxon>Ochrophyta</taxon>
        <taxon>Bacillariophyta</taxon>
        <taxon>Coscinodiscophyceae</taxon>
        <taxon>Thalassiosirophycidae</taxon>
        <taxon>Thalassiosirales</taxon>
        <taxon>Thalassiosiraceae</taxon>
        <taxon>Thalassiosira</taxon>
    </lineage>
</organism>
<dbReference type="eggNOG" id="ENOG502QZB0">
    <property type="taxonomic scope" value="Eukaryota"/>
</dbReference>
<comment type="caution">
    <text evidence="2">The sequence shown here is derived from an EMBL/GenBank/DDBJ whole genome shotgun (WGS) entry which is preliminary data.</text>
</comment>
<feature type="region of interest" description="Disordered" evidence="1">
    <location>
        <begin position="140"/>
        <end position="181"/>
    </location>
</feature>
<proteinExistence type="predicted"/>
<evidence type="ECO:0000256" key="1">
    <source>
        <dbReference type="SAM" id="MobiDB-lite"/>
    </source>
</evidence>
<gene>
    <name evidence="2" type="ORF">THAOC_29214</name>
</gene>
<evidence type="ECO:0000313" key="3">
    <source>
        <dbReference type="Proteomes" id="UP000266841"/>
    </source>
</evidence>
<reference evidence="2 3" key="1">
    <citation type="journal article" date="2012" name="Genome Biol.">
        <title>Genome and low-iron response of an oceanic diatom adapted to chronic iron limitation.</title>
        <authorList>
            <person name="Lommer M."/>
            <person name="Specht M."/>
            <person name="Roy A.S."/>
            <person name="Kraemer L."/>
            <person name="Andreson R."/>
            <person name="Gutowska M.A."/>
            <person name="Wolf J."/>
            <person name="Bergner S.V."/>
            <person name="Schilhabel M.B."/>
            <person name="Klostermeier U.C."/>
            <person name="Beiko R.G."/>
            <person name="Rosenstiel P."/>
            <person name="Hippler M."/>
            <person name="Laroche J."/>
        </authorList>
    </citation>
    <scope>NUCLEOTIDE SEQUENCE [LARGE SCALE GENOMIC DNA]</scope>
    <source>
        <strain evidence="2 3">CCMP1005</strain>
    </source>
</reference>
<accession>K0RH29</accession>